<dbReference type="InterPro" id="IPR036291">
    <property type="entry name" value="NAD(P)-bd_dom_sf"/>
</dbReference>
<dbReference type="InterPro" id="IPR022893">
    <property type="entry name" value="Shikimate_DH_fam"/>
</dbReference>
<dbReference type="InterPro" id="IPR013708">
    <property type="entry name" value="Shikimate_DH-bd_N"/>
</dbReference>
<dbReference type="Proteomes" id="UP001422759">
    <property type="component" value="Unassembled WGS sequence"/>
</dbReference>
<organism evidence="5 6">
    <name type="scientific">Kitasatospora kazusensis</name>
    <dbReference type="NCBI Taxonomy" id="407974"/>
    <lineage>
        <taxon>Bacteria</taxon>
        <taxon>Bacillati</taxon>
        <taxon>Actinomycetota</taxon>
        <taxon>Actinomycetes</taxon>
        <taxon>Kitasatosporales</taxon>
        <taxon>Streptomycetaceae</taxon>
        <taxon>Kitasatospora</taxon>
    </lineage>
</organism>
<accession>A0ABN2ZIP0</accession>
<keyword evidence="2" id="KW-0057">Aromatic amino acid biosynthesis</keyword>
<proteinExistence type="predicted"/>
<dbReference type="SUPFAM" id="SSF51735">
    <property type="entry name" value="NAD(P)-binding Rossmann-fold domains"/>
    <property type="match status" value="1"/>
</dbReference>
<evidence type="ECO:0000256" key="2">
    <source>
        <dbReference type="ARBA" id="ARBA00023141"/>
    </source>
</evidence>
<comment type="caution">
    <text evidence="5">The sequence shown here is derived from an EMBL/GenBank/DDBJ whole genome shotgun (WGS) entry which is preliminary data.</text>
</comment>
<evidence type="ECO:0000313" key="5">
    <source>
        <dbReference type="EMBL" id="GAA2142814.1"/>
    </source>
</evidence>
<evidence type="ECO:0000259" key="4">
    <source>
        <dbReference type="Pfam" id="PF08501"/>
    </source>
</evidence>
<evidence type="ECO:0000313" key="6">
    <source>
        <dbReference type="Proteomes" id="UP001422759"/>
    </source>
</evidence>
<dbReference type="PANTHER" id="PTHR21089:SF1">
    <property type="entry name" value="BIFUNCTIONAL 3-DEHYDROQUINATE DEHYDRATASE_SHIKIMATE DEHYDROGENASE, CHLOROPLASTIC"/>
    <property type="match status" value="1"/>
</dbReference>
<dbReference type="SUPFAM" id="SSF53223">
    <property type="entry name" value="Aminoacid dehydrogenase-like, N-terminal domain"/>
    <property type="match status" value="1"/>
</dbReference>
<protein>
    <submittedName>
        <fullName evidence="5">Shikimate dehydrogenase</fullName>
    </submittedName>
</protein>
<comment type="pathway">
    <text evidence="1">Metabolic intermediate biosynthesis; chorismate biosynthesis; chorismate from D-erythrose 4-phosphate and phosphoenolpyruvate: step 4/7.</text>
</comment>
<gene>
    <name evidence="5" type="ORF">GCM10009760_28400</name>
</gene>
<keyword evidence="6" id="KW-1185">Reference proteome</keyword>
<reference evidence="5 6" key="1">
    <citation type="journal article" date="2019" name="Int. J. Syst. Evol. Microbiol.">
        <title>The Global Catalogue of Microorganisms (GCM) 10K type strain sequencing project: providing services to taxonomists for standard genome sequencing and annotation.</title>
        <authorList>
            <consortium name="The Broad Institute Genomics Platform"/>
            <consortium name="The Broad Institute Genome Sequencing Center for Infectious Disease"/>
            <person name="Wu L."/>
            <person name="Ma J."/>
        </authorList>
    </citation>
    <scope>NUCLEOTIDE SEQUENCE [LARGE SCALE GENOMIC DNA]</scope>
    <source>
        <strain evidence="5 6">JCM 14560</strain>
    </source>
</reference>
<sequence>MRAALRTMDLRTGTGSTEPRGGRSGRRTAVLGFPVDRSLSPVLHQAALQAMGPGWSSATVDCEESGLAALIDSLDDSWAGLSLCTPLKRAVLPLVDEVTDLAMDVGGANTVVFRDGRTYGHNTDVYGILTALREAGVHAPGSAVVLGGGTAACSALAALGELGVKEPVVVVRERSRAAEAHAAAGRLGMAIDVHTFDRLDGLLHGTGLVVSTLPAGAADAYAAAIVHSRAAIFDVVCSAWPTRLTKAAGFAGSTVVDGLSLLTHQVAGQIQLITGRTDIPLAAMRDAGQAELTRRAG</sequence>
<dbReference type="PANTHER" id="PTHR21089">
    <property type="entry name" value="SHIKIMATE DEHYDROGENASE"/>
    <property type="match status" value="1"/>
</dbReference>
<feature type="region of interest" description="Disordered" evidence="3">
    <location>
        <begin position="1"/>
        <end position="27"/>
    </location>
</feature>
<name>A0ABN2ZIP0_9ACTN</name>
<evidence type="ECO:0000256" key="1">
    <source>
        <dbReference type="ARBA" id="ARBA00004871"/>
    </source>
</evidence>
<evidence type="ECO:0000256" key="3">
    <source>
        <dbReference type="SAM" id="MobiDB-lite"/>
    </source>
</evidence>
<dbReference type="InterPro" id="IPR046346">
    <property type="entry name" value="Aminoacid_DH-like_N_sf"/>
</dbReference>
<dbReference type="RefSeq" id="WP_344464672.1">
    <property type="nucleotide sequence ID" value="NZ_BAAANT010000013.1"/>
</dbReference>
<dbReference type="EMBL" id="BAAANT010000013">
    <property type="protein sequence ID" value="GAA2142814.1"/>
    <property type="molecule type" value="Genomic_DNA"/>
</dbReference>
<dbReference type="NCBIfam" id="NF001311">
    <property type="entry name" value="PRK00258.1-3"/>
    <property type="match status" value="1"/>
</dbReference>
<dbReference type="Pfam" id="PF08501">
    <property type="entry name" value="Shikimate_dh_N"/>
    <property type="match status" value="1"/>
</dbReference>
<keyword evidence="2" id="KW-0028">Amino-acid biosynthesis</keyword>
<feature type="domain" description="Shikimate dehydrogenase substrate binding N-terminal" evidence="4">
    <location>
        <begin position="30"/>
        <end position="111"/>
    </location>
</feature>
<dbReference type="Gene3D" id="3.40.50.10860">
    <property type="entry name" value="Leucine Dehydrogenase, chain A, domain 1"/>
    <property type="match status" value="1"/>
</dbReference>
<dbReference type="Gene3D" id="3.40.50.720">
    <property type="entry name" value="NAD(P)-binding Rossmann-like Domain"/>
    <property type="match status" value="1"/>
</dbReference>